<evidence type="ECO:0000256" key="3">
    <source>
        <dbReference type="ARBA" id="ARBA00022692"/>
    </source>
</evidence>
<feature type="compositionally biased region" description="Low complexity" evidence="9">
    <location>
        <begin position="26"/>
        <end position="42"/>
    </location>
</feature>
<evidence type="ECO:0000256" key="7">
    <source>
        <dbReference type="ARBA" id="ARBA00023136"/>
    </source>
</evidence>
<evidence type="ECO:0008006" key="12">
    <source>
        <dbReference type="Google" id="ProtNLM"/>
    </source>
</evidence>
<feature type="compositionally biased region" description="Polar residues" evidence="9">
    <location>
        <begin position="168"/>
        <end position="178"/>
    </location>
</feature>
<accession>A0ABR0LXV3</accession>
<keyword evidence="5 8" id="KW-0175">Coiled coil</keyword>
<organism evidence="10 11">
    <name type="scientific">Cryomyces antarcticus</name>
    <dbReference type="NCBI Taxonomy" id="329879"/>
    <lineage>
        <taxon>Eukaryota</taxon>
        <taxon>Fungi</taxon>
        <taxon>Dikarya</taxon>
        <taxon>Ascomycota</taxon>
        <taxon>Pezizomycotina</taxon>
        <taxon>Dothideomycetes</taxon>
        <taxon>Dothideomycetes incertae sedis</taxon>
        <taxon>Cryomyces</taxon>
    </lineage>
</organism>
<evidence type="ECO:0000256" key="9">
    <source>
        <dbReference type="SAM" id="MobiDB-lite"/>
    </source>
</evidence>
<evidence type="ECO:0000256" key="4">
    <source>
        <dbReference type="ARBA" id="ARBA00022989"/>
    </source>
</evidence>
<dbReference type="Gene3D" id="1.20.5.340">
    <property type="match status" value="1"/>
</dbReference>
<keyword evidence="7" id="KW-0472">Membrane</keyword>
<name>A0ABR0LXV3_9PEZI</name>
<dbReference type="InterPro" id="IPR024461">
    <property type="entry name" value="CCDC90-like"/>
</dbReference>
<keyword evidence="4" id="KW-1133">Transmembrane helix</keyword>
<feature type="region of interest" description="Disordered" evidence="9">
    <location>
        <begin position="26"/>
        <end position="195"/>
    </location>
</feature>
<comment type="subcellular location">
    <subcellularLocation>
        <location evidence="2">Membrane</location>
    </subcellularLocation>
    <subcellularLocation>
        <location evidence="1">Mitochondrion</location>
    </subcellularLocation>
</comment>
<evidence type="ECO:0000256" key="6">
    <source>
        <dbReference type="ARBA" id="ARBA00023128"/>
    </source>
</evidence>
<protein>
    <recommendedName>
        <fullName evidence="12">DUF1640 domain-containing protein</fullName>
    </recommendedName>
</protein>
<evidence type="ECO:0000256" key="8">
    <source>
        <dbReference type="SAM" id="Coils"/>
    </source>
</evidence>
<comment type="caution">
    <text evidence="10">The sequence shown here is derived from an EMBL/GenBank/DDBJ whole genome shotgun (WGS) entry which is preliminary data.</text>
</comment>
<dbReference type="Pfam" id="PF07798">
    <property type="entry name" value="CCDC90-like"/>
    <property type="match status" value="1"/>
</dbReference>
<feature type="compositionally biased region" description="Basic and acidic residues" evidence="9">
    <location>
        <begin position="109"/>
        <end position="123"/>
    </location>
</feature>
<reference evidence="10 11" key="1">
    <citation type="submission" date="2023-08" db="EMBL/GenBank/DDBJ databases">
        <title>Black Yeasts Isolated from many extreme environments.</title>
        <authorList>
            <person name="Coleine C."/>
            <person name="Stajich J.E."/>
            <person name="Selbmann L."/>
        </authorList>
    </citation>
    <scope>NUCLEOTIDE SEQUENCE [LARGE SCALE GENOMIC DNA]</scope>
    <source>
        <strain evidence="10 11">CCFEE 536</strain>
    </source>
</reference>
<dbReference type="EMBL" id="JAVRRA010008656">
    <property type="protein sequence ID" value="KAK5256179.1"/>
    <property type="molecule type" value="Genomic_DNA"/>
</dbReference>
<feature type="non-terminal residue" evidence="10">
    <location>
        <position position="371"/>
    </location>
</feature>
<feature type="compositionally biased region" description="Polar residues" evidence="9">
    <location>
        <begin position="131"/>
        <end position="145"/>
    </location>
</feature>
<evidence type="ECO:0000256" key="5">
    <source>
        <dbReference type="ARBA" id="ARBA00023054"/>
    </source>
</evidence>
<sequence length="371" mass="41156">MSTLRLPFLYPFLFRSVRLSEQAIARTTTTRSRTRDFQSSTRQRLDPRPQRYGTANEPPPHLGGGPLTAPKDATPAPPKDAKVPQRPGSQGLSDKREEQARSATPPSPDKAEKPEKKDKKDVDGSPGPAPDQSTMSRSALLDSQESSPTVPPPGSPSAGEAKPLETVLQMQPPSSSKEANSDKSHRPPHLQTPPYVHHFDTYTLVKKLEDGGFSQDQSVTAMKAVRSLLADNMELARDGLVSKSNVENETYLFRAACSELRTEIQNARKAAVDKMRQERTQLQHEVDILNQKMTQESATLKDDLKGMFDDRKMAVRMEQRSMESKIQTLNYRITVALNSDSRSEVEGLRWILTRRAIAAIAIAAFMIIGSL</sequence>
<keyword evidence="11" id="KW-1185">Reference proteome</keyword>
<evidence type="ECO:0000256" key="2">
    <source>
        <dbReference type="ARBA" id="ARBA00004370"/>
    </source>
</evidence>
<evidence type="ECO:0000256" key="1">
    <source>
        <dbReference type="ARBA" id="ARBA00004173"/>
    </source>
</evidence>
<dbReference type="Proteomes" id="UP001357485">
    <property type="component" value="Unassembled WGS sequence"/>
</dbReference>
<keyword evidence="6" id="KW-0496">Mitochondrion</keyword>
<proteinExistence type="predicted"/>
<dbReference type="PANTHER" id="PTHR14360:SF12">
    <property type="entry name" value="MOZ PROTEIN REPRESENTS A CHROMATIN-ASSOCIATED ACETYLTRANSFERASE"/>
    <property type="match status" value="1"/>
</dbReference>
<feature type="coiled-coil region" evidence="8">
    <location>
        <begin position="257"/>
        <end position="292"/>
    </location>
</feature>
<evidence type="ECO:0000313" key="11">
    <source>
        <dbReference type="Proteomes" id="UP001357485"/>
    </source>
</evidence>
<keyword evidence="3" id="KW-0812">Transmembrane</keyword>
<dbReference type="PANTHER" id="PTHR14360">
    <property type="entry name" value="PROTEIN FMP32, MITOCHONDRIAL"/>
    <property type="match status" value="1"/>
</dbReference>
<gene>
    <name evidence="10" type="ORF">LTR16_003856</name>
</gene>
<evidence type="ECO:0000313" key="10">
    <source>
        <dbReference type="EMBL" id="KAK5256179.1"/>
    </source>
</evidence>